<proteinExistence type="predicted"/>
<dbReference type="AlphaFoldDB" id="A0A9N8HWU3"/>
<reference evidence="2" key="1">
    <citation type="submission" date="2020-06" db="EMBL/GenBank/DDBJ databases">
        <authorList>
            <consortium name="Plant Systems Biology data submission"/>
        </authorList>
    </citation>
    <scope>NUCLEOTIDE SEQUENCE</scope>
    <source>
        <strain evidence="2">D6</strain>
    </source>
</reference>
<dbReference type="InterPro" id="IPR032710">
    <property type="entry name" value="NTF2-like_dom_sf"/>
</dbReference>
<dbReference type="Proteomes" id="UP001153069">
    <property type="component" value="Unassembled WGS sequence"/>
</dbReference>
<dbReference type="EMBL" id="CAICTM010002042">
    <property type="protein sequence ID" value="CAB9527680.1"/>
    <property type="molecule type" value="Genomic_DNA"/>
</dbReference>
<dbReference type="OrthoDB" id="199820at2759"/>
<gene>
    <name evidence="2" type="ORF">SEMRO_2044_G312390.1</name>
</gene>
<name>A0A9N8HWU3_9STRA</name>
<evidence type="ECO:0000313" key="3">
    <source>
        <dbReference type="Proteomes" id="UP001153069"/>
    </source>
</evidence>
<organism evidence="2 3">
    <name type="scientific">Seminavis robusta</name>
    <dbReference type="NCBI Taxonomy" id="568900"/>
    <lineage>
        <taxon>Eukaryota</taxon>
        <taxon>Sar</taxon>
        <taxon>Stramenopiles</taxon>
        <taxon>Ochrophyta</taxon>
        <taxon>Bacillariophyta</taxon>
        <taxon>Bacillariophyceae</taxon>
        <taxon>Bacillariophycidae</taxon>
        <taxon>Naviculales</taxon>
        <taxon>Naviculaceae</taxon>
        <taxon>Seminavis</taxon>
    </lineage>
</organism>
<comment type="caution">
    <text evidence="2">The sequence shown here is derived from an EMBL/GenBank/DDBJ whole genome shotgun (WGS) entry which is preliminary data.</text>
</comment>
<evidence type="ECO:0000256" key="1">
    <source>
        <dbReference type="SAM" id="SignalP"/>
    </source>
</evidence>
<keyword evidence="3" id="KW-1185">Reference proteome</keyword>
<feature type="chain" id="PRO_5040404267" evidence="1">
    <location>
        <begin position="21"/>
        <end position="243"/>
    </location>
</feature>
<dbReference type="Gene3D" id="3.10.450.50">
    <property type="match status" value="1"/>
</dbReference>
<accession>A0A9N8HWU3</accession>
<evidence type="ECO:0000313" key="2">
    <source>
        <dbReference type="EMBL" id="CAB9527680.1"/>
    </source>
</evidence>
<protein>
    <submittedName>
        <fullName evidence="2">Uncharacterized protein</fullName>
    </submittedName>
</protein>
<dbReference type="SUPFAM" id="SSF54427">
    <property type="entry name" value="NTF2-like"/>
    <property type="match status" value="1"/>
</dbReference>
<feature type="signal peptide" evidence="1">
    <location>
        <begin position="1"/>
        <end position="20"/>
    </location>
</feature>
<keyword evidence="1" id="KW-0732">Signal</keyword>
<sequence>MMVSAPLLVFVAAVTGQATAFTTTPRTSTFATALHATTEAFSVGEEFANEAALFEASTFPISPEKLKERAKEVLSPEIALGTQDGGDCLADNFEFCAAVVGPIGKQEYLNALGTFKLQDGFDLRNNHFGMTVDPLQPNRIWLFSRIRAIHTGTFMGVEPSGKEIVYPPQIQHIDFDEQGKVVEFGFYTADRRQGNTGGLGGAFGFMYGVGKPLPIPECQPYKPSKRFRFLMFLGSLGRRFQKK</sequence>